<dbReference type="Proteomes" id="UP000318242">
    <property type="component" value="Unassembled WGS sequence"/>
</dbReference>
<evidence type="ECO:0000256" key="1">
    <source>
        <dbReference type="SAM" id="Phobius"/>
    </source>
</evidence>
<gene>
    <name evidence="2" type="ORF">VCO01S_03610</name>
</gene>
<keyword evidence="3" id="KW-1185">Reference proteome</keyword>
<evidence type="ECO:0000313" key="3">
    <source>
        <dbReference type="Proteomes" id="UP000318242"/>
    </source>
</evidence>
<feature type="transmembrane region" description="Helical" evidence="1">
    <location>
        <begin position="122"/>
        <end position="141"/>
    </location>
</feature>
<dbReference type="OrthoDB" id="5829628at2"/>
<sequence>MVFSTVQFFITTLLAIICAQSIDVSQGNVPVLALAIPALWIISRSRASGIFLLVGLCLYGFTLSYQPTALSVSMWILFPLLMVAFSKRCNIGARIGVFSFFLFMQSGIIYSQVIGALSGEAIYTLLQMVSVAMIWLAAVSWKTSSKHGWWALFLVLPLLVADMTHAALISLTIVGIMFSMESMVKSKSKLLKLQCWTLPTAAFASLVAMPSGNVQGIVLLVWLLILGAIWMTDYILRINEEIGD</sequence>
<keyword evidence="1" id="KW-1133">Transmembrane helix</keyword>
<feature type="transmembrane region" description="Helical" evidence="1">
    <location>
        <begin position="68"/>
        <end position="85"/>
    </location>
</feature>
<keyword evidence="1" id="KW-0812">Transmembrane</keyword>
<protein>
    <submittedName>
        <fullName evidence="2">Uncharacterized protein</fullName>
    </submittedName>
</protein>
<accession>A0A4Y3IJQ0</accession>
<feature type="transmembrane region" description="Helical" evidence="1">
    <location>
        <begin position="147"/>
        <end position="178"/>
    </location>
</feature>
<feature type="transmembrane region" description="Helical" evidence="1">
    <location>
        <begin position="214"/>
        <end position="236"/>
    </location>
</feature>
<dbReference type="RefSeq" id="WP_141268754.1">
    <property type="nucleotide sequence ID" value="NZ_BJLH01000001.1"/>
</dbReference>
<feature type="transmembrane region" description="Helical" evidence="1">
    <location>
        <begin position="31"/>
        <end position="61"/>
    </location>
</feature>
<feature type="transmembrane region" description="Helical" evidence="1">
    <location>
        <begin position="91"/>
        <end position="110"/>
    </location>
</feature>
<evidence type="ECO:0000313" key="2">
    <source>
        <dbReference type="EMBL" id="GEA59168.1"/>
    </source>
</evidence>
<keyword evidence="1" id="KW-0472">Membrane</keyword>
<dbReference type="AlphaFoldDB" id="A0A4Y3IJQ0"/>
<comment type="caution">
    <text evidence="2">The sequence shown here is derived from an EMBL/GenBank/DDBJ whole genome shotgun (WGS) entry which is preliminary data.</text>
</comment>
<organism evidence="2 3">
    <name type="scientific">Vibrio comitans NBRC 102076</name>
    <dbReference type="NCBI Taxonomy" id="1219078"/>
    <lineage>
        <taxon>Bacteria</taxon>
        <taxon>Pseudomonadati</taxon>
        <taxon>Pseudomonadota</taxon>
        <taxon>Gammaproteobacteria</taxon>
        <taxon>Vibrionales</taxon>
        <taxon>Vibrionaceae</taxon>
        <taxon>Vibrio</taxon>
    </lineage>
</organism>
<proteinExistence type="predicted"/>
<name>A0A4Y3IJQ0_9VIBR</name>
<dbReference type="EMBL" id="BJLH01000001">
    <property type="protein sequence ID" value="GEA59168.1"/>
    <property type="molecule type" value="Genomic_DNA"/>
</dbReference>
<reference evidence="2 3" key="1">
    <citation type="submission" date="2019-06" db="EMBL/GenBank/DDBJ databases">
        <title>Whole genome shotgun sequence of Vibrio comitans NBRC 102076.</title>
        <authorList>
            <person name="Hosoyama A."/>
            <person name="Uohara A."/>
            <person name="Ohji S."/>
            <person name="Ichikawa N."/>
        </authorList>
    </citation>
    <scope>NUCLEOTIDE SEQUENCE [LARGE SCALE GENOMIC DNA]</scope>
    <source>
        <strain evidence="2 3">NBRC 102076</strain>
    </source>
</reference>